<dbReference type="InterPro" id="IPR036047">
    <property type="entry name" value="F-box-like_dom_sf"/>
</dbReference>
<dbReference type="PANTHER" id="PTHR13318">
    <property type="entry name" value="PARTNER OF PAIRED, ISOFORM B-RELATED"/>
    <property type="match status" value="1"/>
</dbReference>
<dbReference type="OrthoDB" id="421226at2759"/>
<dbReference type="PANTHER" id="PTHR13318:SF190">
    <property type="entry name" value="PARTNER OF PAIRED, ISOFORM B"/>
    <property type="match status" value="1"/>
</dbReference>
<sequence>MSLRYRRKKNHYLQQQQQHKQRHAKKPVFDKIPNEILLIMFESMNAADLFHCSTVSRRWNGLAIPVLWRSPVPIKPILSCLPSFAAMDKKHRIKHSHQKSHLSPGFPIHISRYGHAVKSLDLSQIATHVTDCTIRHIVRSCPKLTSLNLSHCRLVTNDALYYLSRAPHIASQLQVLSLQNCRQITDAGLSHLEGHCHALQTLHLGACPRITSNGIIGLVTASAPTIRRLRLSDCSHMTGSTLHAIALLCGPRLEWLDIARTKAIKHTDLVDLVHNCPNLTRLNVSMKKPKPLSELRDQLRTRERLFHSHQNERGQRHMDGAVNPLHELIDLLNQFGIQADLTENSAQHRQLILDQQRVRDLVCSSTVESIILNLKKLEHLNLSHWNNLSDRTMHMISVHAQRLNYLNLTGCDNNITKRGLKHLWDLCERKSACITLTDVMISPANSSSYESDSSSCSSDDSRAKMKPLKKELSRSI</sequence>
<proteinExistence type="predicted"/>
<dbReference type="InterPro" id="IPR057207">
    <property type="entry name" value="FBXL15_LRR"/>
</dbReference>
<reference evidence="3 4" key="1">
    <citation type="submission" date="2014-09" db="EMBL/GenBank/DDBJ databases">
        <authorList>
            <person name="Ellenberger Sabrina"/>
        </authorList>
    </citation>
    <scope>NUCLEOTIDE SEQUENCE [LARGE SCALE GENOMIC DNA]</scope>
    <source>
        <strain evidence="3 4">CBS 412.66</strain>
    </source>
</reference>
<dbReference type="SUPFAM" id="SSF81383">
    <property type="entry name" value="F-box domain"/>
    <property type="match status" value="1"/>
</dbReference>
<dbReference type="Pfam" id="PF12937">
    <property type="entry name" value="F-box-like"/>
    <property type="match status" value="1"/>
</dbReference>
<dbReference type="SMART" id="SM00367">
    <property type="entry name" value="LRR_CC"/>
    <property type="match status" value="7"/>
</dbReference>
<name>A0A0B7NVC8_9FUNG</name>
<dbReference type="Pfam" id="PF25372">
    <property type="entry name" value="DUF7885"/>
    <property type="match status" value="1"/>
</dbReference>
<feature type="compositionally biased region" description="Basic and acidic residues" evidence="1">
    <location>
        <begin position="459"/>
        <end position="476"/>
    </location>
</feature>
<dbReference type="SUPFAM" id="SSF52047">
    <property type="entry name" value="RNI-like"/>
    <property type="match status" value="1"/>
</dbReference>
<feature type="compositionally biased region" description="Basic residues" evidence="1">
    <location>
        <begin position="1"/>
        <end position="11"/>
    </location>
</feature>
<dbReference type="SUPFAM" id="SSF52058">
    <property type="entry name" value="L domain-like"/>
    <property type="match status" value="1"/>
</dbReference>
<dbReference type="PROSITE" id="PS50181">
    <property type="entry name" value="FBOX"/>
    <property type="match status" value="1"/>
</dbReference>
<dbReference type="EMBL" id="LN734017">
    <property type="protein sequence ID" value="CEP19253.1"/>
    <property type="molecule type" value="Genomic_DNA"/>
</dbReference>
<dbReference type="Gene3D" id="3.80.10.10">
    <property type="entry name" value="Ribonuclease Inhibitor"/>
    <property type="match status" value="2"/>
</dbReference>
<dbReference type="Proteomes" id="UP000054107">
    <property type="component" value="Unassembled WGS sequence"/>
</dbReference>
<dbReference type="GO" id="GO:0031146">
    <property type="term" value="P:SCF-dependent proteasomal ubiquitin-dependent protein catabolic process"/>
    <property type="evidence" value="ECO:0007669"/>
    <property type="project" value="TreeGrafter"/>
</dbReference>
<protein>
    <recommendedName>
        <fullName evidence="2">F-box domain-containing protein</fullName>
    </recommendedName>
</protein>
<dbReference type="GO" id="GO:0019005">
    <property type="term" value="C:SCF ubiquitin ligase complex"/>
    <property type="evidence" value="ECO:0007669"/>
    <property type="project" value="TreeGrafter"/>
</dbReference>
<dbReference type="InterPro" id="IPR032675">
    <property type="entry name" value="LRR_dom_sf"/>
</dbReference>
<feature type="region of interest" description="Disordered" evidence="1">
    <location>
        <begin position="445"/>
        <end position="476"/>
    </location>
</feature>
<dbReference type="InterPro" id="IPR006553">
    <property type="entry name" value="Leu-rich_rpt_Cys-con_subtyp"/>
</dbReference>
<evidence type="ECO:0000256" key="1">
    <source>
        <dbReference type="SAM" id="MobiDB-lite"/>
    </source>
</evidence>
<dbReference type="STRING" id="35722.A0A0B7NVC8"/>
<evidence type="ECO:0000313" key="3">
    <source>
        <dbReference type="EMBL" id="CEP19253.1"/>
    </source>
</evidence>
<accession>A0A0B7NVC8</accession>
<feature type="compositionally biased region" description="Low complexity" evidence="1">
    <location>
        <begin position="446"/>
        <end position="458"/>
    </location>
</feature>
<evidence type="ECO:0000313" key="4">
    <source>
        <dbReference type="Proteomes" id="UP000054107"/>
    </source>
</evidence>
<dbReference type="AlphaFoldDB" id="A0A0B7NVC8"/>
<feature type="domain" description="F-box" evidence="2">
    <location>
        <begin position="26"/>
        <end position="71"/>
    </location>
</feature>
<evidence type="ECO:0000259" key="2">
    <source>
        <dbReference type="PROSITE" id="PS50181"/>
    </source>
</evidence>
<keyword evidence="4" id="KW-1185">Reference proteome</keyword>
<dbReference type="InterPro" id="IPR001810">
    <property type="entry name" value="F-box_dom"/>
</dbReference>
<feature type="region of interest" description="Disordered" evidence="1">
    <location>
        <begin position="1"/>
        <end position="26"/>
    </location>
</feature>
<gene>
    <name evidence="3" type="primary">PARPA_13566.1 scaffold 46959</name>
</gene>
<organism evidence="3 4">
    <name type="scientific">Parasitella parasitica</name>
    <dbReference type="NCBI Taxonomy" id="35722"/>
    <lineage>
        <taxon>Eukaryota</taxon>
        <taxon>Fungi</taxon>
        <taxon>Fungi incertae sedis</taxon>
        <taxon>Mucoromycota</taxon>
        <taxon>Mucoromycotina</taxon>
        <taxon>Mucoromycetes</taxon>
        <taxon>Mucorales</taxon>
        <taxon>Mucorineae</taxon>
        <taxon>Mucoraceae</taxon>
        <taxon>Parasitella</taxon>
    </lineage>
</organism>